<dbReference type="SUPFAM" id="SSF51445">
    <property type="entry name" value="(Trans)glycosidases"/>
    <property type="match status" value="1"/>
</dbReference>
<organism evidence="7 8">
    <name type="scientific">Microlunatus panaciterrae</name>
    <dbReference type="NCBI Taxonomy" id="400768"/>
    <lineage>
        <taxon>Bacteria</taxon>
        <taxon>Bacillati</taxon>
        <taxon>Actinomycetota</taxon>
        <taxon>Actinomycetes</taxon>
        <taxon>Propionibacteriales</taxon>
        <taxon>Propionibacteriaceae</taxon>
        <taxon>Microlunatus</taxon>
    </lineage>
</organism>
<dbReference type="Gene3D" id="3.20.20.70">
    <property type="entry name" value="Aldolase class I"/>
    <property type="match status" value="1"/>
</dbReference>
<dbReference type="RefSeq" id="WP_338041268.1">
    <property type="nucleotide sequence ID" value="NZ_BAAAQP010000001.1"/>
</dbReference>
<evidence type="ECO:0000256" key="4">
    <source>
        <dbReference type="ARBA" id="ARBA00023295"/>
    </source>
</evidence>
<keyword evidence="3 5" id="KW-0378">Hydrolase</keyword>
<gene>
    <name evidence="7" type="ORF">JOE57_002215</name>
</gene>
<proteinExistence type="inferred from homology"/>
<evidence type="ECO:0000256" key="2">
    <source>
        <dbReference type="ARBA" id="ARBA00022729"/>
    </source>
</evidence>
<keyword evidence="5" id="KW-1015">Disulfide bond</keyword>
<dbReference type="Proteomes" id="UP000704762">
    <property type="component" value="Unassembled WGS sequence"/>
</dbReference>
<dbReference type="InterPro" id="IPR041233">
    <property type="entry name" value="Melibiase_C"/>
</dbReference>
<dbReference type="SUPFAM" id="SSF51011">
    <property type="entry name" value="Glycosyl hydrolase domain"/>
    <property type="match status" value="1"/>
</dbReference>
<evidence type="ECO:0000256" key="5">
    <source>
        <dbReference type="RuleBase" id="RU361168"/>
    </source>
</evidence>
<evidence type="ECO:0000313" key="7">
    <source>
        <dbReference type="EMBL" id="MBM7799294.1"/>
    </source>
</evidence>
<dbReference type="EC" id="3.2.1.22" evidence="5"/>
<dbReference type="Gene3D" id="2.60.40.1180">
    <property type="entry name" value="Golgi alpha-mannosidase II"/>
    <property type="match status" value="1"/>
</dbReference>
<dbReference type="Pfam" id="PF17801">
    <property type="entry name" value="Melibiase_C"/>
    <property type="match status" value="1"/>
</dbReference>
<evidence type="ECO:0000256" key="3">
    <source>
        <dbReference type="ARBA" id="ARBA00022801"/>
    </source>
</evidence>
<evidence type="ECO:0000256" key="1">
    <source>
        <dbReference type="ARBA" id="ARBA00009743"/>
    </source>
</evidence>
<dbReference type="InterPro" id="IPR013780">
    <property type="entry name" value="Glyco_hydro_b"/>
</dbReference>
<dbReference type="InterPro" id="IPR002241">
    <property type="entry name" value="Glyco_hydro_27"/>
</dbReference>
<name>A0ABS2RMX4_9ACTN</name>
<reference evidence="7 8" key="1">
    <citation type="submission" date="2021-01" db="EMBL/GenBank/DDBJ databases">
        <title>Sequencing the genomes of 1000 actinobacteria strains.</title>
        <authorList>
            <person name="Klenk H.-P."/>
        </authorList>
    </citation>
    <scope>NUCLEOTIDE SEQUENCE [LARGE SCALE GENOMIC DNA]</scope>
    <source>
        <strain evidence="7 8">DSM 18662</strain>
    </source>
</reference>
<keyword evidence="4 5" id="KW-0326">Glycosidase</keyword>
<dbReference type="InterPro" id="IPR013785">
    <property type="entry name" value="Aldolase_TIM"/>
</dbReference>
<dbReference type="EMBL" id="JAFBCF010000001">
    <property type="protein sequence ID" value="MBM7799294.1"/>
    <property type="molecule type" value="Genomic_DNA"/>
</dbReference>
<evidence type="ECO:0000313" key="8">
    <source>
        <dbReference type="Proteomes" id="UP000704762"/>
    </source>
</evidence>
<dbReference type="PANTHER" id="PTHR11452">
    <property type="entry name" value="ALPHA-GALACTOSIDASE/ALPHA-N-ACETYLGALACTOSAMINIDASE"/>
    <property type="match status" value="1"/>
</dbReference>
<comment type="catalytic activity">
    <reaction evidence="5">
        <text>Hydrolysis of terminal, non-reducing alpha-D-galactose residues in alpha-D-galactosides, including galactose oligosaccharides, galactomannans and galactolipids.</text>
        <dbReference type="EC" id="3.2.1.22"/>
    </reaction>
</comment>
<keyword evidence="8" id="KW-1185">Reference proteome</keyword>
<dbReference type="CDD" id="cd14792">
    <property type="entry name" value="GH27"/>
    <property type="match status" value="1"/>
</dbReference>
<comment type="similarity">
    <text evidence="1 5">Belongs to the glycosyl hydrolase 27 family.</text>
</comment>
<dbReference type="PRINTS" id="PR00740">
    <property type="entry name" value="GLHYDRLASE27"/>
</dbReference>
<comment type="caution">
    <text evidence="7">The sequence shown here is derived from an EMBL/GenBank/DDBJ whole genome shotgun (WGS) entry which is preliminary data.</text>
</comment>
<protein>
    <recommendedName>
        <fullName evidence="5">Alpha-galactosidase</fullName>
        <ecNumber evidence="5">3.2.1.22</ecNumber>
    </recommendedName>
    <alternativeName>
        <fullName evidence="5">Melibiase</fullName>
    </alternativeName>
</protein>
<dbReference type="PANTHER" id="PTHR11452:SF42">
    <property type="entry name" value="ALPHA-GALACTOSIDASE"/>
    <property type="match status" value="1"/>
</dbReference>
<dbReference type="Pfam" id="PF16499">
    <property type="entry name" value="Melibiase_2"/>
    <property type="match status" value="1"/>
</dbReference>
<sequence>MSADNFDHARAATPPMGWNSWDCYGTAVTEDEVLANASYLAEHLLPYGWRYVVVDIQWYEPTARSGGYNDNPPVVLDEFGRQLPAINRFPSAADGRGFGPLAQQIHDLGLAFGLHIMRGIPRRAVELDLPIEGTSFTARDAADQTSTCPWNPDNYGLDHDHPAAQAYYDAQVRQFADWGVDFIKADDMLSPFHHREIAAYAEAIRRSGRDIALSLSPGTHLSTMHLDFLRANAVMWRVSEDLWDRWEDVYAQFTRMARWTALQQPGGWADADMLPLGRIGIRAERGEDRMSRLTLDEQQTLMTLWCLGRSPLMFGGDLPSNDQATLSLLTNRGVLSLLTAEGGREVVREGDLVLWVSDSSDGADRSVAVFWTGAAPTTIQLPLSSVGVDPGSAVDLWSGESVIADDAVLPLEVASHGVRLLRFAR</sequence>
<evidence type="ECO:0000259" key="6">
    <source>
        <dbReference type="Pfam" id="PF17801"/>
    </source>
</evidence>
<accession>A0ABS2RMX4</accession>
<keyword evidence="2" id="KW-0732">Signal</keyword>
<dbReference type="InterPro" id="IPR017853">
    <property type="entry name" value="GH"/>
</dbReference>
<feature type="domain" description="Alpha galactosidase C-terminal" evidence="6">
    <location>
        <begin position="349"/>
        <end position="423"/>
    </location>
</feature>